<name>A0A8H4VB50_9HYPO</name>
<reference evidence="2 3" key="1">
    <citation type="journal article" date="2020" name="G3 (Bethesda)">
        <title>Genetic Underpinnings of Host Manipulation by Ophiocordyceps as Revealed by Comparative Transcriptomics.</title>
        <authorList>
            <person name="Will I."/>
            <person name="Das B."/>
            <person name="Trinh T."/>
            <person name="Brachmann A."/>
            <person name="Ohm R.A."/>
            <person name="de Bekker C."/>
        </authorList>
    </citation>
    <scope>NUCLEOTIDE SEQUENCE [LARGE SCALE GENOMIC DNA]</scope>
    <source>
        <strain evidence="2 3">EC05</strain>
    </source>
</reference>
<feature type="compositionally biased region" description="Gly residues" evidence="1">
    <location>
        <begin position="27"/>
        <end position="45"/>
    </location>
</feature>
<dbReference type="EMBL" id="JAACLJ010000008">
    <property type="protein sequence ID" value="KAF4582031.1"/>
    <property type="molecule type" value="Genomic_DNA"/>
</dbReference>
<sequence length="195" mass="21262">MRDRQARGKDPYNDEDEDMEDEEDYRLGGGCGGGGCGHHGGGGGGGDDEGQHDGDDEGSDFGLNYSYGVGVDRTADFEERERKAFALSILTNPDKLSMFAQSNNDSIPSQRLRFTAVLAGFESIPISEVGRRKDEGYYHHDNYDPDFDGHGRPHCGGASSPSSSPGPASPSSRRDKGKARRELDFELLEVWEPLQ</sequence>
<feature type="region of interest" description="Disordered" evidence="1">
    <location>
        <begin position="129"/>
        <end position="179"/>
    </location>
</feature>
<evidence type="ECO:0000313" key="3">
    <source>
        <dbReference type="Proteomes" id="UP000562929"/>
    </source>
</evidence>
<keyword evidence="3" id="KW-1185">Reference proteome</keyword>
<evidence type="ECO:0000313" key="2">
    <source>
        <dbReference type="EMBL" id="KAF4582031.1"/>
    </source>
</evidence>
<proteinExistence type="predicted"/>
<protein>
    <submittedName>
        <fullName evidence="2">Centromere protein B dimerization</fullName>
    </submittedName>
</protein>
<accession>A0A8H4VB50</accession>
<dbReference type="Proteomes" id="UP000562929">
    <property type="component" value="Unassembled WGS sequence"/>
</dbReference>
<feature type="compositionally biased region" description="Basic and acidic residues" evidence="1">
    <location>
        <begin position="129"/>
        <end position="151"/>
    </location>
</feature>
<evidence type="ECO:0000256" key="1">
    <source>
        <dbReference type="SAM" id="MobiDB-lite"/>
    </source>
</evidence>
<feature type="region of interest" description="Disordered" evidence="1">
    <location>
        <begin position="1"/>
        <end position="64"/>
    </location>
</feature>
<dbReference type="OrthoDB" id="5372011at2759"/>
<organism evidence="2 3">
    <name type="scientific">Ophiocordyceps camponoti-floridani</name>
    <dbReference type="NCBI Taxonomy" id="2030778"/>
    <lineage>
        <taxon>Eukaryota</taxon>
        <taxon>Fungi</taxon>
        <taxon>Dikarya</taxon>
        <taxon>Ascomycota</taxon>
        <taxon>Pezizomycotina</taxon>
        <taxon>Sordariomycetes</taxon>
        <taxon>Hypocreomycetidae</taxon>
        <taxon>Hypocreales</taxon>
        <taxon>Ophiocordycipitaceae</taxon>
        <taxon>Ophiocordyceps</taxon>
    </lineage>
</organism>
<dbReference type="AlphaFoldDB" id="A0A8H4VB50"/>
<feature type="compositionally biased region" description="Low complexity" evidence="1">
    <location>
        <begin position="156"/>
        <end position="171"/>
    </location>
</feature>
<gene>
    <name evidence="2" type="ORF">GQ602_006655</name>
</gene>
<feature type="compositionally biased region" description="Acidic residues" evidence="1">
    <location>
        <begin position="46"/>
        <end position="59"/>
    </location>
</feature>
<feature type="compositionally biased region" description="Acidic residues" evidence="1">
    <location>
        <begin position="13"/>
        <end position="24"/>
    </location>
</feature>
<comment type="caution">
    <text evidence="2">The sequence shown here is derived from an EMBL/GenBank/DDBJ whole genome shotgun (WGS) entry which is preliminary data.</text>
</comment>
<feature type="compositionally biased region" description="Basic and acidic residues" evidence="1">
    <location>
        <begin position="1"/>
        <end position="12"/>
    </location>
</feature>